<dbReference type="GO" id="GO:0140359">
    <property type="term" value="F:ABC-type transporter activity"/>
    <property type="evidence" value="ECO:0007669"/>
    <property type="project" value="InterPro"/>
</dbReference>
<keyword evidence="3" id="KW-0813">Transport</keyword>
<dbReference type="InterPro" id="IPR047817">
    <property type="entry name" value="ABC2_TM_bact-type"/>
</dbReference>
<evidence type="ECO:0000256" key="5">
    <source>
        <dbReference type="ARBA" id="ARBA00022692"/>
    </source>
</evidence>
<feature type="transmembrane region" description="Helical" evidence="9">
    <location>
        <begin position="245"/>
        <end position="266"/>
    </location>
</feature>
<feature type="transmembrane region" description="Helical" evidence="9">
    <location>
        <begin position="287"/>
        <end position="313"/>
    </location>
</feature>
<feature type="region of interest" description="Disordered" evidence="8">
    <location>
        <begin position="198"/>
        <end position="220"/>
    </location>
</feature>
<sequence length="436" mass="46061">MTALIALIRKDLQLYLRDKRALMMHLLMPVVLAAFFGSLFGGGPEASTSKVEVGLVVLDQSEVGKQIAAGLQADSALKVSLLDEAAAQAQVRKGKLPVAVVIPAGFGQSAADALFSGIDKPSLTVYYDPSQSTMLAMVKGLLTQQVMQASSAAAFSFKDSSVTSKQLAQVASSDLAADDKAQLSDFLGSLKKYQDQRAATAQKQQAEGKADAQADKKPAGMSVPFSTRDEALSSGPRYNGYAHSFAGMGVQFILFMGIDMGISILLARRSGIWNRLMAAPVTLTTVLLGRGLSGALIALGLMCALFACAMLIFKVTISTLAGFLILAISFALMTAAFGLLIAAFGKTPEAARGMAVFATMIMVMLGGAWVPSFIFPEWMQQVTLAIPTRWAVDGFDAVTWRGLGLDAVLPPVAVLLGFALVFAVLAIGKFRREAQQ</sequence>
<evidence type="ECO:0000256" key="9">
    <source>
        <dbReference type="SAM" id="Phobius"/>
    </source>
</evidence>
<dbReference type="GO" id="GO:0005886">
    <property type="term" value="C:plasma membrane"/>
    <property type="evidence" value="ECO:0007669"/>
    <property type="project" value="UniProtKB-SubCell"/>
</dbReference>
<dbReference type="PANTHER" id="PTHR30294:SF38">
    <property type="entry name" value="TRANSPORT PERMEASE PROTEIN"/>
    <property type="match status" value="1"/>
</dbReference>
<feature type="compositionally biased region" description="Basic and acidic residues" evidence="8">
    <location>
        <begin position="206"/>
        <end position="218"/>
    </location>
</feature>
<feature type="transmembrane region" description="Helical" evidence="9">
    <location>
        <begin position="354"/>
        <end position="375"/>
    </location>
</feature>
<feature type="transmembrane region" description="Helical" evidence="9">
    <location>
        <begin position="408"/>
        <end position="428"/>
    </location>
</feature>
<evidence type="ECO:0000256" key="3">
    <source>
        <dbReference type="ARBA" id="ARBA00022448"/>
    </source>
</evidence>
<evidence type="ECO:0000313" key="12">
    <source>
        <dbReference type="Proteomes" id="UP000444316"/>
    </source>
</evidence>
<evidence type="ECO:0000256" key="7">
    <source>
        <dbReference type="ARBA" id="ARBA00023136"/>
    </source>
</evidence>
<comment type="caution">
    <text evidence="11">The sequence shown here is derived from an EMBL/GenBank/DDBJ whole genome shotgun (WGS) entry which is preliminary data.</text>
</comment>
<gene>
    <name evidence="11" type="ORF">GTP23_17420</name>
</gene>
<evidence type="ECO:0000256" key="1">
    <source>
        <dbReference type="ARBA" id="ARBA00004651"/>
    </source>
</evidence>
<keyword evidence="5 9" id="KW-0812">Transmembrane</keyword>
<keyword evidence="12" id="KW-1185">Reference proteome</keyword>
<keyword evidence="7 9" id="KW-0472">Membrane</keyword>
<dbReference type="PROSITE" id="PS51012">
    <property type="entry name" value="ABC_TM2"/>
    <property type="match status" value="1"/>
</dbReference>
<comment type="subcellular location">
    <subcellularLocation>
        <location evidence="1">Cell membrane</location>
        <topology evidence="1">Multi-pass membrane protein</topology>
    </subcellularLocation>
</comment>
<feature type="transmembrane region" description="Helical" evidence="9">
    <location>
        <begin position="319"/>
        <end position="342"/>
    </location>
</feature>
<evidence type="ECO:0000256" key="6">
    <source>
        <dbReference type="ARBA" id="ARBA00022989"/>
    </source>
</evidence>
<reference evidence="11" key="1">
    <citation type="submission" date="2019-12" db="EMBL/GenBank/DDBJ databases">
        <title>Novel species isolated from a subtropical stream in China.</title>
        <authorList>
            <person name="Lu H."/>
        </authorList>
    </citation>
    <scope>NUCLEOTIDE SEQUENCE [LARGE SCALE GENOMIC DNA]</scope>
    <source>
        <strain evidence="11">FT93W</strain>
    </source>
</reference>
<dbReference type="InterPro" id="IPR051449">
    <property type="entry name" value="ABC-2_transporter_component"/>
</dbReference>
<dbReference type="PANTHER" id="PTHR30294">
    <property type="entry name" value="MEMBRANE COMPONENT OF ABC TRANSPORTER YHHJ-RELATED"/>
    <property type="match status" value="1"/>
</dbReference>
<name>A0A845I5F0_9BURK</name>
<evidence type="ECO:0000256" key="2">
    <source>
        <dbReference type="ARBA" id="ARBA00007783"/>
    </source>
</evidence>
<evidence type="ECO:0000313" key="11">
    <source>
        <dbReference type="EMBL" id="MYN46826.1"/>
    </source>
</evidence>
<dbReference type="EMBL" id="WWCL01000004">
    <property type="protein sequence ID" value="MYN46826.1"/>
    <property type="molecule type" value="Genomic_DNA"/>
</dbReference>
<dbReference type="AlphaFoldDB" id="A0A845I5F0"/>
<keyword evidence="6 9" id="KW-1133">Transmembrane helix</keyword>
<comment type="similarity">
    <text evidence="2">Belongs to the ABC-2 integral membrane protein family.</text>
</comment>
<dbReference type="Gene3D" id="3.40.1710.10">
    <property type="entry name" value="abc type-2 transporter like domain"/>
    <property type="match status" value="1"/>
</dbReference>
<organism evidence="11 12">
    <name type="scientific">Duganella fentianensis</name>
    <dbReference type="NCBI Taxonomy" id="2692177"/>
    <lineage>
        <taxon>Bacteria</taxon>
        <taxon>Pseudomonadati</taxon>
        <taxon>Pseudomonadota</taxon>
        <taxon>Betaproteobacteria</taxon>
        <taxon>Burkholderiales</taxon>
        <taxon>Oxalobacteraceae</taxon>
        <taxon>Telluria group</taxon>
        <taxon>Duganella</taxon>
    </lineage>
</organism>
<keyword evidence="4" id="KW-1003">Cell membrane</keyword>
<proteinExistence type="inferred from homology"/>
<accession>A0A845I5F0</accession>
<evidence type="ECO:0000259" key="10">
    <source>
        <dbReference type="PROSITE" id="PS51012"/>
    </source>
</evidence>
<feature type="domain" description="ABC transmembrane type-2" evidence="10">
    <location>
        <begin position="209"/>
        <end position="433"/>
    </location>
</feature>
<dbReference type="Proteomes" id="UP000444316">
    <property type="component" value="Unassembled WGS sequence"/>
</dbReference>
<evidence type="ECO:0000256" key="8">
    <source>
        <dbReference type="SAM" id="MobiDB-lite"/>
    </source>
</evidence>
<dbReference type="RefSeq" id="WP_161036305.1">
    <property type="nucleotide sequence ID" value="NZ_WWCL01000004.1"/>
</dbReference>
<dbReference type="Pfam" id="PF12698">
    <property type="entry name" value="ABC2_membrane_3"/>
    <property type="match status" value="1"/>
</dbReference>
<protein>
    <submittedName>
        <fullName evidence="11">ABC transporter permease</fullName>
    </submittedName>
</protein>
<feature type="transmembrane region" description="Helical" evidence="9">
    <location>
        <begin position="21"/>
        <end position="40"/>
    </location>
</feature>
<dbReference type="InterPro" id="IPR013525">
    <property type="entry name" value="ABC2_TM"/>
</dbReference>
<evidence type="ECO:0000256" key="4">
    <source>
        <dbReference type="ARBA" id="ARBA00022475"/>
    </source>
</evidence>